<dbReference type="GO" id="GO:0031419">
    <property type="term" value="F:cobalamin binding"/>
    <property type="evidence" value="ECO:0007669"/>
    <property type="project" value="UniProtKB-KW"/>
</dbReference>
<keyword evidence="3" id="KW-0170">Cobalt</keyword>
<evidence type="ECO:0000256" key="1">
    <source>
        <dbReference type="ARBA" id="ARBA00022628"/>
    </source>
</evidence>
<keyword evidence="1" id="KW-0846">Cobalamin</keyword>
<organism evidence="4 5">
    <name type="scientific">Syntrophus gentianae</name>
    <dbReference type="NCBI Taxonomy" id="43775"/>
    <lineage>
        <taxon>Bacteria</taxon>
        <taxon>Pseudomonadati</taxon>
        <taxon>Thermodesulfobacteriota</taxon>
        <taxon>Syntrophia</taxon>
        <taxon>Syntrophales</taxon>
        <taxon>Syntrophaceae</taxon>
        <taxon>Syntrophus</taxon>
    </lineage>
</organism>
<dbReference type="Pfam" id="PF06368">
    <property type="entry name" value="Met_asp_mut_E"/>
    <property type="match status" value="1"/>
</dbReference>
<dbReference type="AlphaFoldDB" id="A0A1H7YR24"/>
<dbReference type="Gene3D" id="3.90.970.10">
    <property type="match status" value="1"/>
</dbReference>
<evidence type="ECO:0000313" key="4">
    <source>
        <dbReference type="EMBL" id="SEM47639.1"/>
    </source>
</evidence>
<dbReference type="STRING" id="43775.SAMN04489760_11739"/>
<keyword evidence="5" id="KW-1185">Reference proteome</keyword>
<reference evidence="4 5" key="1">
    <citation type="submission" date="2016-10" db="EMBL/GenBank/DDBJ databases">
        <authorList>
            <person name="de Groot N.N."/>
        </authorList>
    </citation>
    <scope>NUCLEOTIDE SEQUENCE [LARGE SCALE GENOMIC DNA]</scope>
    <source>
        <strain evidence="4 5">DSM 8423</strain>
    </source>
</reference>
<dbReference type="RefSeq" id="WP_175476504.1">
    <property type="nucleotide sequence ID" value="NZ_FOBS01000017.1"/>
</dbReference>
<gene>
    <name evidence="4" type="ORF">SAMN04489760_11739</name>
</gene>
<dbReference type="InterPro" id="IPR014714">
    <property type="entry name" value="Glu_mut_E_C_dom_sf"/>
</dbReference>
<dbReference type="GO" id="GO:0019670">
    <property type="term" value="P:anaerobic L-glutamate catabolic process"/>
    <property type="evidence" value="ECO:0007669"/>
    <property type="project" value="InterPro"/>
</dbReference>
<evidence type="ECO:0000256" key="3">
    <source>
        <dbReference type="ARBA" id="ARBA00023285"/>
    </source>
</evidence>
<name>A0A1H7YR24_9BACT</name>
<sequence length="490" mass="55265">MNYTIRNKRLSDDEFFKIRKEEVLPMWETGKQVENLDECIAAAKELSQVSLGAQGKRAALKLKDAKEKGTHVLIPQFGRALTEYMVDGLSYVEEHSELAPNGFWLIYSDSYTRKLNFKKAAEGIERSRQEGMSMLNGWPIVNFGVEEARRVMQATTVPLSFNSTDEDGRLASEIALAAGFDACYSRSLQEVIAHCKNIPLDEEIRINQYEQRLAGIYTENGVPICPWNPSNLTGYDSPGYRSFVCVSESLLAAEQGVKHQFIEHGQNMNMIQDIAMIRVTEKLCYEYCERFGYTDVNFYTGGFPFLGAWPPRAEEANAMIAWNAVITMMGGFPGVILKCQDEAFATPTKESMAMSVRLAHHLVTLMGTQKIADSEKLRLEEEMIEAEVRALMEKCLEAGDGDMAVGLCMGVDAGWIDTMLTPWKYNKGNVTVMRDAESAVRYYDSGNIPLPEEVKEYHRQKLSEREKKAGQLNFEMAVQDLQFASILKKK</sequence>
<proteinExistence type="predicted"/>
<keyword evidence="2" id="KW-0413">Isomerase</keyword>
<dbReference type="Proteomes" id="UP000198744">
    <property type="component" value="Unassembled WGS sequence"/>
</dbReference>
<dbReference type="InterPro" id="IPR006396">
    <property type="entry name" value="Glu_mut_E"/>
</dbReference>
<dbReference type="SUPFAM" id="SSF51703">
    <property type="entry name" value="Cobalamin (vitamin B12)-dependent enzymes"/>
    <property type="match status" value="1"/>
</dbReference>
<dbReference type="GO" id="GO:0050097">
    <property type="term" value="F:methylaspartate mutase activity"/>
    <property type="evidence" value="ECO:0007669"/>
    <property type="project" value="InterPro"/>
</dbReference>
<dbReference type="Gene3D" id="3.20.20.240">
    <property type="entry name" value="Methylmalonyl-CoA mutase"/>
    <property type="match status" value="1"/>
</dbReference>
<dbReference type="EMBL" id="FOBS01000017">
    <property type="protein sequence ID" value="SEM47639.1"/>
    <property type="molecule type" value="Genomic_DNA"/>
</dbReference>
<evidence type="ECO:0000313" key="5">
    <source>
        <dbReference type="Proteomes" id="UP000198744"/>
    </source>
</evidence>
<accession>A0A1H7YR24</accession>
<dbReference type="InterPro" id="IPR016176">
    <property type="entry name" value="Cbl-dep_enz_cat"/>
</dbReference>
<evidence type="ECO:0000256" key="2">
    <source>
        <dbReference type="ARBA" id="ARBA00023235"/>
    </source>
</evidence>
<protein>
    <submittedName>
        <fullName evidence="4">Glutamate mutase subunit E</fullName>
    </submittedName>
</protein>